<dbReference type="AlphaFoldDB" id="A0A820J884"/>
<reference evidence="1" key="1">
    <citation type="submission" date="2021-02" db="EMBL/GenBank/DDBJ databases">
        <authorList>
            <person name="Nowell W R."/>
        </authorList>
    </citation>
    <scope>NUCLEOTIDE SEQUENCE</scope>
</reference>
<evidence type="ECO:0000313" key="1">
    <source>
        <dbReference type="EMBL" id="CAF4322829.1"/>
    </source>
</evidence>
<evidence type="ECO:0000313" key="2">
    <source>
        <dbReference type="Proteomes" id="UP000663874"/>
    </source>
</evidence>
<proteinExistence type="predicted"/>
<protein>
    <submittedName>
        <fullName evidence="1">Uncharacterized protein</fullName>
    </submittedName>
</protein>
<sequence length="91" mass="10776">MIFQPSINLQQLSITNNRMTMLEIRRLLLPMTRLTHLSLNISNVESDMINGDAWTPLLTRIIIFQFVFKISNGVNIDLHSFRTRFWLEEKK</sequence>
<dbReference type="EMBL" id="CAJOBE010039942">
    <property type="protein sequence ID" value="CAF4322829.1"/>
    <property type="molecule type" value="Genomic_DNA"/>
</dbReference>
<dbReference type="Proteomes" id="UP000663874">
    <property type="component" value="Unassembled WGS sequence"/>
</dbReference>
<name>A0A820J884_9BILA</name>
<comment type="caution">
    <text evidence="1">The sequence shown here is derived from an EMBL/GenBank/DDBJ whole genome shotgun (WGS) entry which is preliminary data.</text>
</comment>
<gene>
    <name evidence="1" type="ORF">FNK824_LOCUS41401</name>
</gene>
<organism evidence="1 2">
    <name type="scientific">Rotaria sordida</name>
    <dbReference type="NCBI Taxonomy" id="392033"/>
    <lineage>
        <taxon>Eukaryota</taxon>
        <taxon>Metazoa</taxon>
        <taxon>Spiralia</taxon>
        <taxon>Gnathifera</taxon>
        <taxon>Rotifera</taxon>
        <taxon>Eurotatoria</taxon>
        <taxon>Bdelloidea</taxon>
        <taxon>Philodinida</taxon>
        <taxon>Philodinidae</taxon>
        <taxon>Rotaria</taxon>
    </lineage>
</organism>
<accession>A0A820J884</accession>
<feature type="non-terminal residue" evidence="1">
    <location>
        <position position="91"/>
    </location>
</feature>